<evidence type="ECO:0000256" key="1">
    <source>
        <dbReference type="SAM" id="Phobius"/>
    </source>
</evidence>
<reference evidence="2" key="2">
    <citation type="submission" date="2023-06" db="EMBL/GenBank/DDBJ databases">
        <authorList>
            <person name="Lucena T."/>
            <person name="Sun Q."/>
        </authorList>
    </citation>
    <scope>NUCLEOTIDE SEQUENCE</scope>
    <source>
        <strain evidence="2">CECT 7703</strain>
    </source>
</reference>
<proteinExistence type="predicted"/>
<protein>
    <submittedName>
        <fullName evidence="2">Uncharacterized protein</fullName>
    </submittedName>
</protein>
<keyword evidence="1" id="KW-0812">Transmembrane</keyword>
<comment type="caution">
    <text evidence="2">The sequence shown here is derived from an EMBL/GenBank/DDBJ whole genome shotgun (WGS) entry which is preliminary data.</text>
</comment>
<reference evidence="2" key="1">
    <citation type="journal article" date="2014" name="Int. J. Syst. Evol. Microbiol.">
        <title>Complete genome of a new Firmicutes species belonging to the dominant human colonic microbiota ('Ruminococcus bicirculans') reveals two chromosomes and a selective capacity to utilize plant glucans.</title>
        <authorList>
            <consortium name="NISC Comparative Sequencing Program"/>
            <person name="Wegmann U."/>
            <person name="Louis P."/>
            <person name="Goesmann A."/>
            <person name="Henrissat B."/>
            <person name="Duncan S.H."/>
            <person name="Flint H.J."/>
        </authorList>
    </citation>
    <scope>NUCLEOTIDE SEQUENCE</scope>
    <source>
        <strain evidence="2">CECT 7703</strain>
    </source>
</reference>
<evidence type="ECO:0000313" key="2">
    <source>
        <dbReference type="EMBL" id="MDN3576151.1"/>
    </source>
</evidence>
<feature type="transmembrane region" description="Helical" evidence="1">
    <location>
        <begin position="20"/>
        <end position="40"/>
    </location>
</feature>
<accession>A0ABT8B3D0</accession>
<keyword evidence="1" id="KW-0472">Membrane</keyword>
<name>A0ABT8B3D0_9NEIS</name>
<keyword evidence="1" id="KW-1133">Transmembrane helix</keyword>
<feature type="transmembrane region" description="Helical" evidence="1">
    <location>
        <begin position="114"/>
        <end position="135"/>
    </location>
</feature>
<organism evidence="2 3">
    <name type="scientific">Chitinimonas viridis</name>
    <dbReference type="NCBI Taxonomy" id="664880"/>
    <lineage>
        <taxon>Bacteria</taxon>
        <taxon>Pseudomonadati</taxon>
        <taxon>Pseudomonadota</taxon>
        <taxon>Betaproteobacteria</taxon>
        <taxon>Neisseriales</taxon>
        <taxon>Chitinibacteraceae</taxon>
        <taxon>Chitinimonas</taxon>
    </lineage>
</organism>
<dbReference type="Proteomes" id="UP001180081">
    <property type="component" value="Unassembled WGS sequence"/>
</dbReference>
<dbReference type="RefSeq" id="WP_290331758.1">
    <property type="nucleotide sequence ID" value="NZ_JAUFPU010000004.1"/>
</dbReference>
<keyword evidence="3" id="KW-1185">Reference proteome</keyword>
<gene>
    <name evidence="2" type="ORF">QWZ03_05145</name>
</gene>
<evidence type="ECO:0000313" key="3">
    <source>
        <dbReference type="Proteomes" id="UP001180081"/>
    </source>
</evidence>
<feature type="transmembrane region" description="Helical" evidence="1">
    <location>
        <begin position="60"/>
        <end position="78"/>
    </location>
</feature>
<sequence length="150" mass="16260">MIAPYSVSHPTAPPTRPYSLPILAAFCITIAALVAVVMLLTTGRASMQLLLSGPSFSLPVITQYIQYGAIFYAFWCAIRRQHSPAKPLMLAALMTVPVAMLQRYDLISIGAQPVILVAAPIGLGLMALLALVSCIRQARKLRERQGQPKE</sequence>
<dbReference type="EMBL" id="JAUFPU010000004">
    <property type="protein sequence ID" value="MDN3576151.1"/>
    <property type="molecule type" value="Genomic_DNA"/>
</dbReference>